<evidence type="ECO:0000256" key="1">
    <source>
        <dbReference type="ARBA" id="ARBA00022679"/>
    </source>
</evidence>
<dbReference type="GO" id="GO:0016301">
    <property type="term" value="F:kinase activity"/>
    <property type="evidence" value="ECO:0007669"/>
    <property type="project" value="UniProtKB-KW"/>
</dbReference>
<organism evidence="4 5">
    <name type="scientific">Candidatus Raymondbacteria bacterium RIFOXYD12_FULL_49_13</name>
    <dbReference type="NCBI Taxonomy" id="1817890"/>
    <lineage>
        <taxon>Bacteria</taxon>
        <taxon>Raymondiibacteriota</taxon>
    </lineage>
</organism>
<name>A0A1F7F8V0_UNCRA</name>
<reference evidence="4 5" key="1">
    <citation type="journal article" date="2016" name="Nat. Commun.">
        <title>Thousands of microbial genomes shed light on interconnected biogeochemical processes in an aquifer system.</title>
        <authorList>
            <person name="Anantharaman K."/>
            <person name="Brown C.T."/>
            <person name="Hug L.A."/>
            <person name="Sharon I."/>
            <person name="Castelle C.J."/>
            <person name="Probst A.J."/>
            <person name="Thomas B.C."/>
            <person name="Singh A."/>
            <person name="Wilkins M.J."/>
            <person name="Karaoz U."/>
            <person name="Brodie E.L."/>
            <person name="Williams K.H."/>
            <person name="Hubbard S.S."/>
            <person name="Banfield J.F."/>
        </authorList>
    </citation>
    <scope>NUCLEOTIDE SEQUENCE [LARGE SCALE GENOMIC DNA]</scope>
</reference>
<evidence type="ECO:0000259" key="3">
    <source>
        <dbReference type="Pfam" id="PF00294"/>
    </source>
</evidence>
<evidence type="ECO:0000313" key="4">
    <source>
        <dbReference type="EMBL" id="OGK03089.1"/>
    </source>
</evidence>
<dbReference type="SUPFAM" id="SSF53613">
    <property type="entry name" value="Ribokinase-like"/>
    <property type="match status" value="1"/>
</dbReference>
<dbReference type="Pfam" id="PF00294">
    <property type="entry name" value="PfkB"/>
    <property type="match status" value="1"/>
</dbReference>
<sequence>MPLLIVGSIGIDTIHTEHGSAPNVLGGSASYASVAAGFFDRVHLVGIVGGDFPKQHMDLYKKKNVDLTGLEMISNGATFRWTGKYHPNFATRDTLEIHLNVFETFRPKIPAQYRKTPYVLLANIDPELQLMVLDQIEKPRFVAADTMDLWLNIKLEKVKEMLRRIDLIVMNDEEAEQFTGEKNLIRAGKKLLSCGPKFAAIKKGANGAALFSKEGIFQVPAYPLETVVDPTGAGDCFIGGLMGYLASSGKKSFNDLKKGVVYGTAMASYAVEDFSLQNLVKLKKTGVTKRFAEIRKMTGF</sequence>
<comment type="caution">
    <text evidence="4">The sequence shown here is derived from an EMBL/GenBank/DDBJ whole genome shotgun (WGS) entry which is preliminary data.</text>
</comment>
<accession>A0A1F7F8V0</accession>
<protein>
    <submittedName>
        <fullName evidence="4">Sugar kinase</fullName>
    </submittedName>
</protein>
<gene>
    <name evidence="4" type="ORF">A2519_06740</name>
</gene>
<feature type="domain" description="Carbohydrate kinase PfkB" evidence="3">
    <location>
        <begin position="20"/>
        <end position="278"/>
    </location>
</feature>
<dbReference type="GO" id="GO:0005829">
    <property type="term" value="C:cytosol"/>
    <property type="evidence" value="ECO:0007669"/>
    <property type="project" value="TreeGrafter"/>
</dbReference>
<evidence type="ECO:0000256" key="2">
    <source>
        <dbReference type="ARBA" id="ARBA00022777"/>
    </source>
</evidence>
<dbReference type="PANTHER" id="PTHR10584">
    <property type="entry name" value="SUGAR KINASE"/>
    <property type="match status" value="1"/>
</dbReference>
<dbReference type="PROSITE" id="PS00584">
    <property type="entry name" value="PFKB_KINASES_2"/>
    <property type="match status" value="1"/>
</dbReference>
<dbReference type="InterPro" id="IPR011611">
    <property type="entry name" value="PfkB_dom"/>
</dbReference>
<keyword evidence="1" id="KW-0808">Transferase</keyword>
<dbReference type="EMBL" id="MFYX01000097">
    <property type="protein sequence ID" value="OGK03089.1"/>
    <property type="molecule type" value="Genomic_DNA"/>
</dbReference>
<dbReference type="PANTHER" id="PTHR10584:SF166">
    <property type="entry name" value="RIBOKINASE"/>
    <property type="match status" value="1"/>
</dbReference>
<dbReference type="InterPro" id="IPR029056">
    <property type="entry name" value="Ribokinase-like"/>
</dbReference>
<evidence type="ECO:0000313" key="5">
    <source>
        <dbReference type="Proteomes" id="UP000179243"/>
    </source>
</evidence>
<keyword evidence="2 4" id="KW-0418">Kinase</keyword>
<proteinExistence type="predicted"/>
<dbReference type="Proteomes" id="UP000179243">
    <property type="component" value="Unassembled WGS sequence"/>
</dbReference>
<dbReference type="AlphaFoldDB" id="A0A1F7F8V0"/>
<dbReference type="Gene3D" id="3.40.1190.20">
    <property type="match status" value="1"/>
</dbReference>
<dbReference type="InterPro" id="IPR002173">
    <property type="entry name" value="Carboh/pur_kinase_PfkB_CS"/>
</dbReference>